<name>A0ABZ0TNP3_9SPHI</name>
<dbReference type="EMBL" id="CP139558">
    <property type="protein sequence ID" value="WPU93140.1"/>
    <property type="molecule type" value="Genomic_DNA"/>
</dbReference>
<proteinExistence type="predicted"/>
<gene>
    <name evidence="1" type="ORF">SNE25_27870</name>
</gene>
<sequence>MKVNGKYEYFCLSALALNSRTSSCSISPTAGCRALLHPHMAGPFDLTAPVTKMLAIGRWTEKGMDKAARFSLPLADAYNIKMMKWLP</sequence>
<dbReference type="RefSeq" id="WP_321562292.1">
    <property type="nucleotide sequence ID" value="NZ_CP139558.1"/>
</dbReference>
<reference evidence="1 2" key="1">
    <citation type="submission" date="2023-11" db="EMBL/GenBank/DDBJ databases">
        <title>Analysis of the Genomes of Mucilaginibacter gossypii cycad 4 and M. sabulilitoris SNA2: microbes with the potential for plant growth promotion.</title>
        <authorList>
            <person name="Hirsch A.M."/>
            <person name="Humm E."/>
            <person name="Rubbi M."/>
            <person name="Del Vecchio G."/>
            <person name="Ha S.M."/>
            <person name="Pellegrini M."/>
            <person name="Gunsalus R.P."/>
        </authorList>
    </citation>
    <scope>NUCLEOTIDE SEQUENCE [LARGE SCALE GENOMIC DNA]</scope>
    <source>
        <strain evidence="1 2">SNA2</strain>
    </source>
</reference>
<accession>A0ABZ0TNP3</accession>
<protein>
    <submittedName>
        <fullName evidence="1">Uncharacterized protein</fullName>
    </submittedName>
</protein>
<dbReference type="Proteomes" id="UP001324380">
    <property type="component" value="Chromosome"/>
</dbReference>
<evidence type="ECO:0000313" key="2">
    <source>
        <dbReference type="Proteomes" id="UP001324380"/>
    </source>
</evidence>
<organism evidence="1 2">
    <name type="scientific">Mucilaginibacter sabulilitoris</name>
    <dbReference type="NCBI Taxonomy" id="1173583"/>
    <lineage>
        <taxon>Bacteria</taxon>
        <taxon>Pseudomonadati</taxon>
        <taxon>Bacteroidota</taxon>
        <taxon>Sphingobacteriia</taxon>
        <taxon>Sphingobacteriales</taxon>
        <taxon>Sphingobacteriaceae</taxon>
        <taxon>Mucilaginibacter</taxon>
    </lineage>
</organism>
<keyword evidence="2" id="KW-1185">Reference proteome</keyword>
<evidence type="ECO:0000313" key="1">
    <source>
        <dbReference type="EMBL" id="WPU93140.1"/>
    </source>
</evidence>